<dbReference type="AlphaFoldDB" id="A0A9P7GIB6"/>
<evidence type="ECO:0000313" key="1">
    <source>
        <dbReference type="EMBL" id="KAG5651152.1"/>
    </source>
</evidence>
<reference evidence="1" key="1">
    <citation type="submission" date="2021-02" db="EMBL/GenBank/DDBJ databases">
        <authorList>
            <person name="Nieuwenhuis M."/>
            <person name="Van De Peppel L.J.J."/>
        </authorList>
    </citation>
    <scope>NUCLEOTIDE SEQUENCE</scope>
    <source>
        <strain evidence="1">D49</strain>
    </source>
</reference>
<gene>
    <name evidence="1" type="ORF">H0H81_009667</name>
</gene>
<reference evidence="1" key="2">
    <citation type="submission" date="2021-10" db="EMBL/GenBank/DDBJ databases">
        <title>Phylogenomics reveals ancestral predisposition of the termite-cultivated fungus Termitomyces towards a domesticated lifestyle.</title>
        <authorList>
            <person name="Auxier B."/>
            <person name="Grum-Grzhimaylo A."/>
            <person name="Cardenas M.E."/>
            <person name="Lodge J.D."/>
            <person name="Laessoe T."/>
            <person name="Pedersen O."/>
            <person name="Smith M.E."/>
            <person name="Kuyper T.W."/>
            <person name="Franco-Molano E.A."/>
            <person name="Baroni T.J."/>
            <person name="Aanen D.K."/>
        </authorList>
    </citation>
    <scope>NUCLEOTIDE SEQUENCE</scope>
    <source>
        <strain evidence="1">D49</strain>
    </source>
</reference>
<dbReference type="EMBL" id="JABCKI010000288">
    <property type="protein sequence ID" value="KAG5651152.1"/>
    <property type="molecule type" value="Genomic_DNA"/>
</dbReference>
<comment type="caution">
    <text evidence="1">The sequence shown here is derived from an EMBL/GenBank/DDBJ whole genome shotgun (WGS) entry which is preliminary data.</text>
</comment>
<organism evidence="1 2">
    <name type="scientific">Sphagnurus paluster</name>
    <dbReference type="NCBI Taxonomy" id="117069"/>
    <lineage>
        <taxon>Eukaryota</taxon>
        <taxon>Fungi</taxon>
        <taxon>Dikarya</taxon>
        <taxon>Basidiomycota</taxon>
        <taxon>Agaricomycotina</taxon>
        <taxon>Agaricomycetes</taxon>
        <taxon>Agaricomycetidae</taxon>
        <taxon>Agaricales</taxon>
        <taxon>Tricholomatineae</taxon>
        <taxon>Lyophyllaceae</taxon>
        <taxon>Sphagnurus</taxon>
    </lineage>
</organism>
<evidence type="ECO:0000313" key="2">
    <source>
        <dbReference type="Proteomes" id="UP000717328"/>
    </source>
</evidence>
<keyword evidence="2" id="KW-1185">Reference proteome</keyword>
<name>A0A9P7GIB6_9AGAR</name>
<dbReference type="Proteomes" id="UP000717328">
    <property type="component" value="Unassembled WGS sequence"/>
</dbReference>
<accession>A0A9P7GIB6</accession>
<proteinExistence type="predicted"/>
<sequence>MSSEEVEKQQVLDEKDGIEIASTESLPSYEEAAVTTGAPVEKVSPLGYHVDSITVVFLNISKMIGTGVFSTRGYL</sequence>
<dbReference type="OrthoDB" id="5982228at2759"/>
<protein>
    <submittedName>
        <fullName evidence="1">Uncharacterized protein</fullName>
    </submittedName>
</protein>